<reference evidence="5" key="1">
    <citation type="submission" date="2021-07" db="EMBL/GenBank/DDBJ databases">
        <title>Draft genome sequence of carbapenem-resistant Aeromonas spp. in Japan.</title>
        <authorList>
            <person name="Maehana S."/>
            <person name="Suzuki M."/>
            <person name="Kitasato H."/>
        </authorList>
    </citation>
    <scope>NUCLEOTIDE SEQUENCE</scope>
    <source>
        <strain evidence="5">KAM343</strain>
    </source>
</reference>
<evidence type="ECO:0000259" key="4">
    <source>
        <dbReference type="Pfam" id="PF00535"/>
    </source>
</evidence>
<dbReference type="Gene3D" id="3.90.550.10">
    <property type="entry name" value="Spore Coat Polysaccharide Biosynthesis Protein SpsA, Chain A"/>
    <property type="match status" value="1"/>
</dbReference>
<dbReference type="GO" id="GO:0016757">
    <property type="term" value="F:glycosyltransferase activity"/>
    <property type="evidence" value="ECO:0007669"/>
    <property type="project" value="UniProtKB-KW"/>
</dbReference>
<proteinExistence type="inferred from homology"/>
<comment type="caution">
    <text evidence="5">The sequence shown here is derived from an EMBL/GenBank/DDBJ whole genome shotgun (WGS) entry which is preliminary data.</text>
</comment>
<dbReference type="PANTHER" id="PTHR43179:SF12">
    <property type="entry name" value="GALACTOFURANOSYLTRANSFERASE GLFT2"/>
    <property type="match status" value="1"/>
</dbReference>
<comment type="similarity">
    <text evidence="1">Belongs to the glycosyltransferase 2 family.</text>
</comment>
<protein>
    <submittedName>
        <fullName evidence="5">Glycosyl transferase</fullName>
    </submittedName>
</protein>
<evidence type="ECO:0000256" key="3">
    <source>
        <dbReference type="ARBA" id="ARBA00022679"/>
    </source>
</evidence>
<evidence type="ECO:0000313" key="6">
    <source>
        <dbReference type="Proteomes" id="UP000886939"/>
    </source>
</evidence>
<sequence length="734" mass="83449">MFEMKPLDIIIPVYRGLDETKECILSLLPGMPDWARLIVVNDCSPEPALTQWLREQASPLGFELYENEKNKGFVGTVNFGMALHPDRDVLLLNSDVEVANSDWLERMRLAAYRHERVASLTPFSNNATICSFPHFCQDNALFAELDVNALDRLFSTLPLEDELVEVPTGVGFCMYIRRDCLDAVGYFDEQTFGKGYGEENDWCQRAHKLGWKNYHQLNVFAYHKGGVSFQEEGDPRKARALELLNALHPNYTRDVMAFIGQDPAKLARMMAKIKFVVQSGLPVVLSVAHHLGGGVAQHVSELATHYLGKAYFLRLTPGQQEGHVNLYLSALEDDKSDAFVFNIHTEYELLVAFLRELGVGRVHFHHVMGLSPRAWLLPSSLGVPYDVTIHDYYMINGNPTLTDSYGQFVSDERKEWDEVCRQAAQIAVSGKEWRNGVLPLLSRAERIIYPCRDLYQRFSRLYGNESELSGKAVVAYHPDAQDYPIPRQTHVAGEPLRVLILGALSREKGADLLEQVALLCDPAKVEFHLLGYGYRPLRGIVNHGAYSLSQLDEKLDNIKPHVVWFPALWPETYSYTLSIALERCYPVVCPDLGAFIERTQERAHSSLLPWDIKPLDCAAFWRAYAQGADLTSFVATVQDDDSIELREHFYAGEYLRVDLVAQSTDAETLAKIWCEKLSLAPTVVLLSRKERLLQLLWKVRNRPFIGSLARLIPFRLQRAIKRFLSRRPIHEIVK</sequence>
<dbReference type="InterPro" id="IPR001173">
    <property type="entry name" value="Glyco_trans_2-like"/>
</dbReference>
<name>A0AAV4YKG9_AERCA</name>
<dbReference type="SUPFAM" id="SSF53756">
    <property type="entry name" value="UDP-Glycosyltransferase/glycogen phosphorylase"/>
    <property type="match status" value="1"/>
</dbReference>
<keyword evidence="3 5" id="KW-0808">Transferase</keyword>
<dbReference type="EMBL" id="BPNI01000021">
    <property type="protein sequence ID" value="GJA40697.1"/>
    <property type="molecule type" value="Genomic_DNA"/>
</dbReference>
<evidence type="ECO:0000313" key="5">
    <source>
        <dbReference type="EMBL" id="GJA40697.1"/>
    </source>
</evidence>
<dbReference type="InterPro" id="IPR029044">
    <property type="entry name" value="Nucleotide-diphossugar_trans"/>
</dbReference>
<dbReference type="PANTHER" id="PTHR43179">
    <property type="entry name" value="RHAMNOSYLTRANSFERASE WBBL"/>
    <property type="match status" value="1"/>
</dbReference>
<organism evidence="5 6">
    <name type="scientific">Aeromonas caviae</name>
    <name type="common">Aeromonas punctata</name>
    <dbReference type="NCBI Taxonomy" id="648"/>
    <lineage>
        <taxon>Bacteria</taxon>
        <taxon>Pseudomonadati</taxon>
        <taxon>Pseudomonadota</taxon>
        <taxon>Gammaproteobacteria</taxon>
        <taxon>Aeromonadales</taxon>
        <taxon>Aeromonadaceae</taxon>
        <taxon>Aeromonas</taxon>
    </lineage>
</organism>
<dbReference type="AlphaFoldDB" id="A0AAV4YKG9"/>
<gene>
    <name evidence="5" type="ORF">KAM343_14930</name>
</gene>
<evidence type="ECO:0000256" key="1">
    <source>
        <dbReference type="ARBA" id="ARBA00006739"/>
    </source>
</evidence>
<evidence type="ECO:0000256" key="2">
    <source>
        <dbReference type="ARBA" id="ARBA00022676"/>
    </source>
</evidence>
<dbReference type="RefSeq" id="WP_223916215.1">
    <property type="nucleotide sequence ID" value="NZ_BPNG01000040.1"/>
</dbReference>
<dbReference type="Pfam" id="PF00535">
    <property type="entry name" value="Glycos_transf_2"/>
    <property type="match status" value="1"/>
</dbReference>
<feature type="domain" description="Glycosyltransferase 2-like" evidence="4">
    <location>
        <begin position="9"/>
        <end position="120"/>
    </location>
</feature>
<keyword evidence="2" id="KW-0328">Glycosyltransferase</keyword>
<dbReference type="SUPFAM" id="SSF53448">
    <property type="entry name" value="Nucleotide-diphospho-sugar transferases"/>
    <property type="match status" value="1"/>
</dbReference>
<accession>A0AAV4YKG9</accession>
<dbReference type="Proteomes" id="UP000886939">
    <property type="component" value="Unassembled WGS sequence"/>
</dbReference>